<feature type="transmembrane region" description="Helical" evidence="1">
    <location>
        <begin position="119"/>
        <end position="139"/>
    </location>
</feature>
<evidence type="ECO:0000256" key="1">
    <source>
        <dbReference type="SAM" id="Phobius"/>
    </source>
</evidence>
<proteinExistence type="predicted"/>
<accession>A0AA35QSX5</accession>
<organism evidence="2 3">
    <name type="scientific">Geodia barretti</name>
    <name type="common">Barrett's horny sponge</name>
    <dbReference type="NCBI Taxonomy" id="519541"/>
    <lineage>
        <taxon>Eukaryota</taxon>
        <taxon>Metazoa</taxon>
        <taxon>Porifera</taxon>
        <taxon>Demospongiae</taxon>
        <taxon>Heteroscleromorpha</taxon>
        <taxon>Tetractinellida</taxon>
        <taxon>Astrophorina</taxon>
        <taxon>Geodiidae</taxon>
        <taxon>Geodia</taxon>
    </lineage>
</organism>
<name>A0AA35QSX5_GEOBA</name>
<feature type="transmembrane region" description="Helical" evidence="1">
    <location>
        <begin position="189"/>
        <end position="211"/>
    </location>
</feature>
<keyword evidence="1" id="KW-0812">Transmembrane</keyword>
<evidence type="ECO:0000313" key="2">
    <source>
        <dbReference type="EMBL" id="CAI7990828.1"/>
    </source>
</evidence>
<feature type="transmembrane region" description="Helical" evidence="1">
    <location>
        <begin position="145"/>
        <end position="168"/>
    </location>
</feature>
<dbReference type="PANTHER" id="PTHR33802:SF1">
    <property type="entry name" value="XK-RELATED PROTEIN"/>
    <property type="match status" value="1"/>
</dbReference>
<dbReference type="PANTHER" id="PTHR33802">
    <property type="entry name" value="SI:CH211-161H7.5-RELATED"/>
    <property type="match status" value="1"/>
</dbReference>
<comment type="caution">
    <text evidence="2">The sequence shown here is derived from an EMBL/GenBank/DDBJ whole genome shotgun (WGS) entry which is preliminary data.</text>
</comment>
<gene>
    <name evidence="2" type="ORF">GBAR_LOCUS554</name>
</gene>
<keyword evidence="1" id="KW-1133">Transmembrane helix</keyword>
<dbReference type="EMBL" id="CASHTH010000083">
    <property type="protein sequence ID" value="CAI7990828.1"/>
    <property type="molecule type" value="Genomic_DNA"/>
</dbReference>
<keyword evidence="1" id="KW-0472">Membrane</keyword>
<dbReference type="Proteomes" id="UP001174909">
    <property type="component" value="Unassembled WGS sequence"/>
</dbReference>
<feature type="transmembrane region" description="Helical" evidence="1">
    <location>
        <begin position="254"/>
        <end position="273"/>
    </location>
</feature>
<reference evidence="2" key="1">
    <citation type="submission" date="2023-03" db="EMBL/GenBank/DDBJ databases">
        <authorList>
            <person name="Steffen K."/>
            <person name="Cardenas P."/>
        </authorList>
    </citation>
    <scope>NUCLEOTIDE SEQUENCE</scope>
</reference>
<sequence length="275" mass="30502">MPTYRVQDARAPPENQEFVRIPRRRDVFLETLALSVTTVLLVVNGVFSLFSWWGDSASLGMGRSGTRESLTQRFSVTPFAPASWTYAAWSVVFASQFAVLGHAWSYACRQKVERASSPLLYPVLCLAYLVNVGYVYAVGHSAAELSLALISVEALASCVCVAVVAVSLRWKETGLADLGPFDKWYTRLISLNALSLSAAWTLTCVLFHISSVLSEDSNLHEETIATCLLSLLGAATVSYFLLEATILDRYLRFVYIVCPIVVWWLGGVLARQWDW</sequence>
<keyword evidence="3" id="KW-1185">Reference proteome</keyword>
<protein>
    <submittedName>
        <fullName evidence="2">Uncharacterized protein</fullName>
    </submittedName>
</protein>
<feature type="transmembrane region" description="Helical" evidence="1">
    <location>
        <begin position="223"/>
        <end position="242"/>
    </location>
</feature>
<evidence type="ECO:0000313" key="3">
    <source>
        <dbReference type="Proteomes" id="UP001174909"/>
    </source>
</evidence>
<feature type="transmembrane region" description="Helical" evidence="1">
    <location>
        <begin position="27"/>
        <end position="53"/>
    </location>
</feature>
<feature type="transmembrane region" description="Helical" evidence="1">
    <location>
        <begin position="86"/>
        <end position="107"/>
    </location>
</feature>
<dbReference type="AlphaFoldDB" id="A0AA35QSX5"/>